<dbReference type="EMBL" id="LR590464">
    <property type="protein sequence ID" value="VTP66348.1"/>
    <property type="molecule type" value="Genomic_DNA"/>
</dbReference>
<feature type="region of interest" description="Disordered" evidence="2">
    <location>
        <begin position="193"/>
        <end position="221"/>
    </location>
</feature>
<sequence>MTHIHDHSTANTQYVEPRLPLPDAGSSSAVSWGAIFAGAAAAASLSLIMLMLGAGLGLTTVSPWENDGLDAGTVGIAAIGWLTFTQIVASGMGGYLAGRLRTKWVSTHTNEIYFRDTAHGFLAWAVAALVSAMLLTSTVSAIVGGSAKVVGSVAGGAAAATVGGAVGMAKDSSDGSGSPMDYFVNSMFRPGTPAAAPANPTATPDAPAAPAAPAPAAPQQELSPAQLNEVTGIFANSISTGQLPQEDRQYVAQLIAQRTGISQQEAEQRVQTTYDKAQAKLKETKEKAQKVADEARKATSYLMLWTFISLLAGAFVASLCATWGGRQRDL</sequence>
<keyword evidence="1" id="KW-0175">Coiled coil</keyword>
<evidence type="ECO:0000256" key="1">
    <source>
        <dbReference type="SAM" id="Coils"/>
    </source>
</evidence>
<dbReference type="Proteomes" id="UP000310719">
    <property type="component" value="Chromosome"/>
</dbReference>
<dbReference type="EMBL" id="PDLK01000002">
    <property type="protein sequence ID" value="PHH03612.1"/>
    <property type="molecule type" value="Genomic_DNA"/>
</dbReference>
<feature type="transmembrane region" description="Helical" evidence="3">
    <location>
        <begin position="302"/>
        <end position="324"/>
    </location>
</feature>
<name>A0A4U9HPP3_9ENTR</name>
<reference evidence="6" key="2">
    <citation type="submission" date="2017-09" db="EMBL/GenBank/DDBJ databases">
        <title>FDA dAtabase for Regulatory Grade micrObial Sequences (FDA-ARGOS): Supporting development and validation of Infectious Disease Dx tests.</title>
        <authorList>
            <person name="Minogue T."/>
            <person name="Wolcott M."/>
            <person name="Wasieloski L."/>
            <person name="Aguilar W."/>
            <person name="Moore D."/>
            <person name="Tallon L."/>
            <person name="Sadzewicz L."/>
            <person name="Ott S."/>
            <person name="Zhao X."/>
            <person name="Nagaraj S."/>
            <person name="Vavikolanu K."/>
            <person name="Aluvathingal J."/>
            <person name="Nadendla S."/>
            <person name="Sichtig H."/>
        </authorList>
    </citation>
    <scope>NUCLEOTIDE SEQUENCE [LARGE SCALE GENOMIC DNA]</scope>
    <source>
        <strain evidence="6">FDAARGOS_404</strain>
    </source>
</reference>
<evidence type="ECO:0000313" key="4">
    <source>
        <dbReference type="EMBL" id="PHH03612.1"/>
    </source>
</evidence>
<feature type="transmembrane region" description="Helical" evidence="3">
    <location>
        <begin position="74"/>
        <end position="97"/>
    </location>
</feature>
<accession>A0A4U9HPP3</accession>
<dbReference type="Proteomes" id="UP000222768">
    <property type="component" value="Unassembled WGS sequence"/>
</dbReference>
<keyword evidence="3" id="KW-1133">Transmembrane helix</keyword>
<feature type="coiled-coil region" evidence="1">
    <location>
        <begin position="267"/>
        <end position="298"/>
    </location>
</feature>
<evidence type="ECO:0008006" key="8">
    <source>
        <dbReference type="Google" id="ProtNLM"/>
    </source>
</evidence>
<evidence type="ECO:0000256" key="3">
    <source>
        <dbReference type="SAM" id="Phobius"/>
    </source>
</evidence>
<keyword evidence="3" id="KW-0472">Membrane</keyword>
<dbReference type="RefSeq" id="WP_032617450.1">
    <property type="nucleotide sequence ID" value="NZ_CP083630.1"/>
</dbReference>
<proteinExistence type="predicted"/>
<protein>
    <recommendedName>
        <fullName evidence="8">Transmembrane protein</fullName>
    </recommendedName>
</protein>
<dbReference type="STRING" id="83655.APT61_14510"/>
<feature type="transmembrane region" description="Helical" evidence="3">
    <location>
        <begin position="149"/>
        <end position="169"/>
    </location>
</feature>
<gene>
    <name evidence="4" type="ORF">CRX53_06305</name>
    <name evidence="5" type="ORF">NCTC13032_02486</name>
</gene>
<reference evidence="5 7" key="3">
    <citation type="submission" date="2019-05" db="EMBL/GenBank/DDBJ databases">
        <authorList>
            <consortium name="Pathogen Informatics"/>
        </authorList>
    </citation>
    <scope>NUCLEOTIDE SEQUENCE [LARGE SCALE GENOMIC DNA]</scope>
    <source>
        <strain evidence="5 7">NCTC13032</strain>
    </source>
</reference>
<evidence type="ECO:0000313" key="5">
    <source>
        <dbReference type="EMBL" id="VTP66348.1"/>
    </source>
</evidence>
<keyword evidence="3" id="KW-0812">Transmembrane</keyword>
<feature type="compositionally biased region" description="Low complexity" evidence="2">
    <location>
        <begin position="193"/>
        <end position="209"/>
    </location>
</feature>
<feature type="transmembrane region" description="Helical" evidence="3">
    <location>
        <begin position="29"/>
        <end position="54"/>
    </location>
</feature>
<dbReference type="AlphaFoldDB" id="A0A4U9HPP3"/>
<evidence type="ECO:0000313" key="6">
    <source>
        <dbReference type="Proteomes" id="UP000222768"/>
    </source>
</evidence>
<evidence type="ECO:0000256" key="2">
    <source>
        <dbReference type="SAM" id="MobiDB-lite"/>
    </source>
</evidence>
<organism evidence="5 7">
    <name type="scientific">Leclercia adecarboxylata</name>
    <dbReference type="NCBI Taxonomy" id="83655"/>
    <lineage>
        <taxon>Bacteria</taxon>
        <taxon>Pseudomonadati</taxon>
        <taxon>Pseudomonadota</taxon>
        <taxon>Gammaproteobacteria</taxon>
        <taxon>Enterobacterales</taxon>
        <taxon>Enterobacteriaceae</taxon>
        <taxon>Leclercia</taxon>
    </lineage>
</organism>
<feature type="transmembrane region" description="Helical" evidence="3">
    <location>
        <begin position="118"/>
        <end position="143"/>
    </location>
</feature>
<evidence type="ECO:0000313" key="7">
    <source>
        <dbReference type="Proteomes" id="UP000310719"/>
    </source>
</evidence>
<reference evidence="4" key="1">
    <citation type="submission" date="2017-09" db="EMBL/GenBank/DDBJ databases">
        <title>FDA dAtabase for Regulatory Grade micrObial Sequences (FDA-ARGOS): Supporting development and validation of Infectious Disease Dx tests.</title>
        <authorList>
            <person name="Minogue T."/>
            <person name="Wolcott M."/>
            <person name="Wasieloski L."/>
            <person name="Aguilar W."/>
            <person name="Moore D."/>
            <person name="Tallon L.J."/>
            <person name="Sadzewicz L."/>
            <person name="Ott S."/>
            <person name="Zhao X."/>
            <person name="Nagaraj S."/>
            <person name="Vavikolanu K."/>
            <person name="Aluvathingal J."/>
            <person name="Nadendla S."/>
            <person name="Sichtig H."/>
        </authorList>
    </citation>
    <scope>NUCLEOTIDE SEQUENCE</scope>
    <source>
        <strain evidence="4">FDAARGOS_404</strain>
    </source>
</reference>